<protein>
    <submittedName>
        <fullName evidence="2">Uncharacterized protein</fullName>
    </submittedName>
</protein>
<evidence type="ECO:0000256" key="1">
    <source>
        <dbReference type="SAM" id="Phobius"/>
    </source>
</evidence>
<dbReference type="EMBL" id="CAUJNA010002223">
    <property type="protein sequence ID" value="CAJ1391650.1"/>
    <property type="molecule type" value="Genomic_DNA"/>
</dbReference>
<dbReference type="InterPro" id="IPR021874">
    <property type="entry name" value="Phage_Mu_Gp27"/>
</dbReference>
<dbReference type="Pfam" id="PF11985">
    <property type="entry name" value="Phage_Mu_Gp27"/>
    <property type="match status" value="1"/>
</dbReference>
<evidence type="ECO:0000313" key="3">
    <source>
        <dbReference type="Proteomes" id="UP001178507"/>
    </source>
</evidence>
<proteinExistence type="predicted"/>
<feature type="transmembrane region" description="Helical" evidence="1">
    <location>
        <begin position="113"/>
        <end position="139"/>
    </location>
</feature>
<accession>A0AA36IQ59</accession>
<reference evidence="2" key="1">
    <citation type="submission" date="2023-08" db="EMBL/GenBank/DDBJ databases">
        <authorList>
            <person name="Chen Y."/>
            <person name="Shah S."/>
            <person name="Dougan E. K."/>
            <person name="Thang M."/>
            <person name="Chan C."/>
        </authorList>
    </citation>
    <scope>NUCLEOTIDE SEQUENCE</scope>
</reference>
<dbReference type="Proteomes" id="UP001178507">
    <property type="component" value="Unassembled WGS sequence"/>
</dbReference>
<keyword evidence="1" id="KW-0472">Membrane</keyword>
<evidence type="ECO:0000313" key="2">
    <source>
        <dbReference type="EMBL" id="CAJ1391650.1"/>
    </source>
</evidence>
<sequence>MLLFDRMLDLAYLDPARPIEWISAGFLLNFAVAFLVVPEITERDSYAAFAWLPQSAWAAVCLAGLAVQLTAIFTRGAWASSLRYFAMAGSLGFFATVATAFWVAGVATTANGAYLVLCLRIAGPVGVVVIGMAVIAYFVMRQKGWSAFGNKDRLVPTSRLDAIDGRLGKIEGRLTDVERDLENRPTRQEVKELQLGQVRMEERIKAIDEKVDATLAGNLRIQDARLCILKALAEQNNYTLNDSLLTSIMKHYAIDKGRDYVRTQLRWLADIAGAIQMEERGSVLVSSLTMSRDGRGRLSSIDLLPEEAEADIHWAVEELRAANRLQKDIHEEFNSRLADKGLKPVSSSAFNRFSTRKARAFRRMDEVRKISSELTKTLGPEAADDVTIMLAETIKTLIFEILEGGPTSTKGAMELARALAATVQAQNLSTEHRRKIEVEYSKRVSKAVDAAAKVKGFSKDTVAAIKAEILGLNLSGDPTETHGRLITEDEWAKHRREALDAGLIRIHRAANDDIPDILLGYQKRLLETTSLHQVTVCEKSRRTGATWALGADAVVTAAAARRAGGMDVMYLGYNLDMTREFIDVCAMWARAFDKAATEISEFMWADTDKNGEPVGIQAFRIRFASGFEIVALTSRPRSLRGRQGYVIIDEAAFHDDLEEVLKAALAFLIWGGKVCIISTHDGEDNPFNQLVQEVRAGRRPYGICRFDFDDALRDGLYQRVCLVSDKEWSPEAEAKWRAQIVSAYGEGADEELFCVPSKGSGVFLPGALIRQAMRADRPVLEWEVPDSFVHEPDHMRMAAAQDWCRENLDPVLALLSPNERHALGADFGRVHDLTVYWPLAVSRSLVHETPFTVELRRVPFREQEFIGKYIGNRLPNLCGVAPDGTGLGAATAERLLQHFGEELVEVVHLSVAWYRDNMPKFKAAFEDREITIPKDDNIFGDFRLLRTINGVAQIPSDKRTTDKARKDKRRHGDAAVAAALAYFAASHEGQAYSGYAASEDDFEGHAFANQTDSGGRVLW</sequence>
<feature type="transmembrane region" description="Helical" evidence="1">
    <location>
        <begin position="57"/>
        <end position="78"/>
    </location>
</feature>
<dbReference type="Gene3D" id="3.40.50.300">
    <property type="entry name" value="P-loop containing nucleotide triphosphate hydrolases"/>
    <property type="match status" value="1"/>
</dbReference>
<keyword evidence="1" id="KW-1133">Transmembrane helix</keyword>
<feature type="transmembrane region" description="Helical" evidence="1">
    <location>
        <begin position="21"/>
        <end position="37"/>
    </location>
</feature>
<dbReference type="AlphaFoldDB" id="A0AA36IQ59"/>
<dbReference type="Gene3D" id="3.30.420.240">
    <property type="match status" value="1"/>
</dbReference>
<feature type="transmembrane region" description="Helical" evidence="1">
    <location>
        <begin position="85"/>
        <end position="107"/>
    </location>
</feature>
<gene>
    <name evidence="2" type="ORF">EVOR1521_LOCUS16914</name>
</gene>
<name>A0AA36IQ59_9DINO</name>
<keyword evidence="1" id="KW-0812">Transmembrane</keyword>
<dbReference type="InterPro" id="IPR027417">
    <property type="entry name" value="P-loop_NTPase"/>
</dbReference>
<comment type="caution">
    <text evidence="2">The sequence shown here is derived from an EMBL/GenBank/DDBJ whole genome shotgun (WGS) entry which is preliminary data.</text>
</comment>
<organism evidence="2 3">
    <name type="scientific">Effrenium voratum</name>
    <dbReference type="NCBI Taxonomy" id="2562239"/>
    <lineage>
        <taxon>Eukaryota</taxon>
        <taxon>Sar</taxon>
        <taxon>Alveolata</taxon>
        <taxon>Dinophyceae</taxon>
        <taxon>Suessiales</taxon>
        <taxon>Symbiodiniaceae</taxon>
        <taxon>Effrenium</taxon>
    </lineage>
</organism>
<keyword evidence="3" id="KW-1185">Reference proteome</keyword>